<dbReference type="OrthoDB" id="9790577at2"/>
<dbReference type="GO" id="GO:0016780">
    <property type="term" value="F:phosphotransferase activity, for other substituted phosphate groups"/>
    <property type="evidence" value="ECO:0007669"/>
    <property type="project" value="InterPro"/>
</dbReference>
<feature type="transmembrane region" description="Helical" evidence="1">
    <location>
        <begin position="80"/>
        <end position="103"/>
    </location>
</feature>
<protein>
    <submittedName>
        <fullName evidence="2">Phosphatidylglycerophosphate synthase</fullName>
    </submittedName>
</protein>
<dbReference type="InterPro" id="IPR043130">
    <property type="entry name" value="CDP-OH_PTrfase_TM_dom"/>
</dbReference>
<evidence type="ECO:0000313" key="2">
    <source>
        <dbReference type="EMBL" id="SMH38720.1"/>
    </source>
</evidence>
<reference evidence="2 3" key="1">
    <citation type="submission" date="2017-04" db="EMBL/GenBank/DDBJ databases">
        <authorList>
            <person name="Afonso C.L."/>
            <person name="Miller P.J."/>
            <person name="Scott M.A."/>
            <person name="Spackman E."/>
            <person name="Goraichik I."/>
            <person name="Dimitrov K.M."/>
            <person name="Suarez D.L."/>
            <person name="Swayne D.E."/>
        </authorList>
    </citation>
    <scope>NUCLEOTIDE SEQUENCE [LARGE SCALE GENOMIC DNA]</scope>
    <source>
        <strain evidence="2 3">B5P</strain>
    </source>
</reference>
<name>A0A1X7NND8_9HYPH</name>
<dbReference type="EMBL" id="FXBL01000004">
    <property type="protein sequence ID" value="SMH38720.1"/>
    <property type="molecule type" value="Genomic_DNA"/>
</dbReference>
<dbReference type="RefSeq" id="WP_085464103.1">
    <property type="nucleotide sequence ID" value="NZ_FXBL01000004.1"/>
</dbReference>
<dbReference type="GO" id="GO:0016020">
    <property type="term" value="C:membrane"/>
    <property type="evidence" value="ECO:0007669"/>
    <property type="project" value="InterPro"/>
</dbReference>
<keyword evidence="3" id="KW-1185">Reference proteome</keyword>
<dbReference type="Gene3D" id="1.20.120.1760">
    <property type="match status" value="1"/>
</dbReference>
<accession>A0A1X7NND8</accession>
<feature type="transmembrane region" description="Helical" evidence="1">
    <location>
        <begin position="154"/>
        <end position="174"/>
    </location>
</feature>
<keyword evidence="1" id="KW-0812">Transmembrane</keyword>
<dbReference type="Pfam" id="PF01066">
    <property type="entry name" value="CDP-OH_P_transf"/>
    <property type="match status" value="1"/>
</dbReference>
<dbReference type="Proteomes" id="UP000193083">
    <property type="component" value="Unassembled WGS sequence"/>
</dbReference>
<feature type="transmembrane region" description="Helical" evidence="1">
    <location>
        <begin position="37"/>
        <end position="60"/>
    </location>
</feature>
<dbReference type="GO" id="GO:0008654">
    <property type="term" value="P:phospholipid biosynthetic process"/>
    <property type="evidence" value="ECO:0007669"/>
    <property type="project" value="InterPro"/>
</dbReference>
<keyword evidence="1" id="KW-0472">Membrane</keyword>
<dbReference type="InterPro" id="IPR000462">
    <property type="entry name" value="CDP-OH_P_trans"/>
</dbReference>
<feature type="transmembrane region" description="Helical" evidence="1">
    <location>
        <begin position="109"/>
        <end position="133"/>
    </location>
</feature>
<proteinExistence type="predicted"/>
<evidence type="ECO:0000256" key="1">
    <source>
        <dbReference type="SAM" id="Phobius"/>
    </source>
</evidence>
<gene>
    <name evidence="2" type="ORF">SAMN02982922_2087</name>
</gene>
<evidence type="ECO:0000313" key="3">
    <source>
        <dbReference type="Proteomes" id="UP000193083"/>
    </source>
</evidence>
<dbReference type="AlphaFoldDB" id="A0A1X7NND8"/>
<organism evidence="2 3">
    <name type="scientific">Mesorhizobium australicum</name>
    <dbReference type="NCBI Taxonomy" id="536018"/>
    <lineage>
        <taxon>Bacteria</taxon>
        <taxon>Pseudomonadati</taxon>
        <taxon>Pseudomonadota</taxon>
        <taxon>Alphaproteobacteria</taxon>
        <taxon>Hyphomicrobiales</taxon>
        <taxon>Phyllobacteriaceae</taxon>
        <taxon>Mesorhizobium</taxon>
    </lineage>
</organism>
<sequence>MLDGWARRRIDPALDAIAGALHAAGISANAVTLSAFAIGAGAAVAIAIGHLWAGLVLILLSRLCDGLDGAVAKRAGRTDLGGYLDIVLDFAFYGMIPLAFVVLDPANNGVAGAVLLAAFYANGASFLAFALMAEKRGMSSDARGPKSLFFTTGLAEATETLAVFLAFCVFPTVFPFLAYGFAAVTAYTTLSRLMLAYRLFGETNGS</sequence>
<keyword evidence="1" id="KW-1133">Transmembrane helix</keyword>